<dbReference type="EMBL" id="LRGB01000868">
    <property type="protein sequence ID" value="KZS15534.1"/>
    <property type="molecule type" value="Genomic_DNA"/>
</dbReference>
<proteinExistence type="predicted"/>
<gene>
    <name evidence="1" type="ORF">APZ42_018716</name>
</gene>
<dbReference type="Proteomes" id="UP000076858">
    <property type="component" value="Unassembled WGS sequence"/>
</dbReference>
<sequence>MIWELSLWKQKPHVSDISYLDKPKVSYIDLLKHSLFLKFISTSGKTKGTHRSSATSEDYCHRKKITSLIDSEDELSETHKFATTKQERSILADYRARKAK</sequence>
<accession>A0A0N8D2M3</accession>
<name>A0A0N8D2M3_9CRUS</name>
<reference evidence="1 2" key="1">
    <citation type="submission" date="2016-03" db="EMBL/GenBank/DDBJ databases">
        <title>EvidentialGene: Evidence-directed Construction of Genes on Genomes.</title>
        <authorList>
            <person name="Gilbert D.G."/>
            <person name="Choi J.-H."/>
            <person name="Mockaitis K."/>
            <person name="Colbourne J."/>
            <person name="Pfrender M."/>
        </authorList>
    </citation>
    <scope>NUCLEOTIDE SEQUENCE [LARGE SCALE GENOMIC DNA]</scope>
    <source>
        <strain evidence="1 2">Xinb3</strain>
        <tissue evidence="1">Complete organism</tissue>
    </source>
</reference>
<evidence type="ECO:0000313" key="2">
    <source>
        <dbReference type="Proteomes" id="UP000076858"/>
    </source>
</evidence>
<comment type="caution">
    <text evidence="1">The sequence shown here is derived from an EMBL/GenBank/DDBJ whole genome shotgun (WGS) entry which is preliminary data.</text>
</comment>
<keyword evidence="2" id="KW-1185">Reference proteome</keyword>
<dbReference type="AlphaFoldDB" id="A0A0N8D2M3"/>
<organism evidence="1 2">
    <name type="scientific">Daphnia magna</name>
    <dbReference type="NCBI Taxonomy" id="35525"/>
    <lineage>
        <taxon>Eukaryota</taxon>
        <taxon>Metazoa</taxon>
        <taxon>Ecdysozoa</taxon>
        <taxon>Arthropoda</taxon>
        <taxon>Crustacea</taxon>
        <taxon>Branchiopoda</taxon>
        <taxon>Diplostraca</taxon>
        <taxon>Cladocera</taxon>
        <taxon>Anomopoda</taxon>
        <taxon>Daphniidae</taxon>
        <taxon>Daphnia</taxon>
    </lineage>
</organism>
<protein>
    <submittedName>
        <fullName evidence="1">Uncharacterized protein</fullName>
    </submittedName>
</protein>
<evidence type="ECO:0000313" key="1">
    <source>
        <dbReference type="EMBL" id="KZS15534.1"/>
    </source>
</evidence>